<keyword evidence="1" id="KW-1133">Transmembrane helix</keyword>
<accession>A0A974NZ03</accession>
<organism evidence="2">
    <name type="scientific">Enterococcus faecalis</name>
    <name type="common">Streptococcus faecalis</name>
    <dbReference type="NCBI Taxonomy" id="1351"/>
    <lineage>
        <taxon>Bacteria</taxon>
        <taxon>Bacillati</taxon>
        <taxon>Bacillota</taxon>
        <taxon>Bacilli</taxon>
        <taxon>Lactobacillales</taxon>
        <taxon>Enterococcaceae</taxon>
        <taxon>Enterococcus</taxon>
    </lineage>
</organism>
<dbReference type="AlphaFoldDB" id="A0A974NZ03"/>
<gene>
    <name evidence="2" type="ORF">JG559_10790</name>
</gene>
<dbReference type="EMBL" id="CP068242">
    <property type="protein sequence ID" value="QQV79545.1"/>
    <property type="molecule type" value="Genomic_DNA"/>
</dbReference>
<keyword evidence="1" id="KW-0812">Transmembrane</keyword>
<reference evidence="2" key="1">
    <citation type="submission" date="2021-01" db="EMBL/GenBank/DDBJ databases">
        <title>Enterococcus.</title>
        <authorList>
            <person name="Du X."/>
            <person name="Wang N."/>
        </authorList>
    </citation>
    <scope>NUCLEOTIDE SEQUENCE [LARGE SCALE GENOMIC DNA]</scope>
    <source>
        <strain evidence="2">T90-2</strain>
    </source>
</reference>
<protein>
    <submittedName>
        <fullName evidence="2">Uncharacterized protein</fullName>
    </submittedName>
</protein>
<proteinExistence type="predicted"/>
<evidence type="ECO:0000313" key="2">
    <source>
        <dbReference type="EMBL" id="QQV79545.1"/>
    </source>
</evidence>
<name>A0A974NZ03_ENTFL</name>
<keyword evidence="1" id="KW-0472">Membrane</keyword>
<evidence type="ECO:0000256" key="1">
    <source>
        <dbReference type="SAM" id="Phobius"/>
    </source>
</evidence>
<sequence>MKNYLKTNIFEHATGVILANRHLTVAKKTSLRTPLISIYVWKNINEYFILLINPIATTVFLLAIALYVRRKKLLILQ</sequence>
<feature type="transmembrane region" description="Helical" evidence="1">
    <location>
        <begin position="47"/>
        <end position="68"/>
    </location>
</feature>